<dbReference type="SUPFAM" id="SSF52540">
    <property type="entry name" value="P-loop containing nucleoside triphosphate hydrolases"/>
    <property type="match status" value="1"/>
</dbReference>
<evidence type="ECO:0000313" key="7">
    <source>
        <dbReference type="Proteomes" id="UP001164746"/>
    </source>
</evidence>
<name>A0ABY7E3X6_MYAAR</name>
<keyword evidence="7" id="KW-1185">Reference proteome</keyword>
<keyword evidence="3" id="KW-0378">Hydrolase</keyword>
<dbReference type="SMART" id="SM00175">
    <property type="entry name" value="RAB"/>
    <property type="match status" value="1"/>
</dbReference>
<sequence>MKEQTVAMTSNGKNKSVESKICILGAPGVGKSALVVRFLTRRFIWEYDPTLECTYKHNTTIDEEPVVMEILDTAGQEWSIHREGHVRWADGFVLVYAINDRHSFEEVSSIKQCLDEVKKTNVQCVLVGNKIDLLHEVHVPTSEGERLASDWASAFFETSASDGGEDIPELFHELHREIRRRKMIECKPRRRSSAHQMRQVFTKMFKTQTNKVTASDCLHFYNVNWRNR</sequence>
<comment type="catalytic activity">
    <reaction evidence="4">
        <text>GTP + H2O = GDP + phosphate + H(+)</text>
        <dbReference type="Rhea" id="RHEA:19669"/>
        <dbReference type="ChEBI" id="CHEBI:15377"/>
        <dbReference type="ChEBI" id="CHEBI:15378"/>
        <dbReference type="ChEBI" id="CHEBI:37565"/>
        <dbReference type="ChEBI" id="CHEBI:43474"/>
        <dbReference type="ChEBI" id="CHEBI:58189"/>
        <dbReference type="EC" id="3.6.5.2"/>
    </reaction>
</comment>
<protein>
    <recommendedName>
        <fullName evidence="2">small monomeric GTPase</fullName>
        <ecNumber evidence="2">3.6.5.2</ecNumber>
    </recommendedName>
</protein>
<dbReference type="SMART" id="SM00174">
    <property type="entry name" value="RHO"/>
    <property type="match status" value="1"/>
</dbReference>
<proteinExistence type="inferred from homology"/>
<evidence type="ECO:0000313" key="6">
    <source>
        <dbReference type="EMBL" id="WAR01844.1"/>
    </source>
</evidence>
<organism evidence="5 7">
    <name type="scientific">Mya arenaria</name>
    <name type="common">Soft-shell clam</name>
    <dbReference type="NCBI Taxonomy" id="6604"/>
    <lineage>
        <taxon>Eukaryota</taxon>
        <taxon>Metazoa</taxon>
        <taxon>Spiralia</taxon>
        <taxon>Lophotrochozoa</taxon>
        <taxon>Mollusca</taxon>
        <taxon>Bivalvia</taxon>
        <taxon>Autobranchia</taxon>
        <taxon>Heteroconchia</taxon>
        <taxon>Euheterodonta</taxon>
        <taxon>Imparidentia</taxon>
        <taxon>Neoheterodontei</taxon>
        <taxon>Myida</taxon>
        <taxon>Myoidea</taxon>
        <taxon>Myidae</taxon>
        <taxon>Mya</taxon>
    </lineage>
</organism>
<evidence type="ECO:0000256" key="3">
    <source>
        <dbReference type="ARBA" id="ARBA00022801"/>
    </source>
</evidence>
<accession>A0ABY7E3X6</accession>
<dbReference type="NCBIfam" id="TIGR00231">
    <property type="entry name" value="small_GTP"/>
    <property type="match status" value="1"/>
</dbReference>
<gene>
    <name evidence="5" type="ORF">MAR_008399</name>
    <name evidence="6" type="ORF">MAR_008402</name>
</gene>
<dbReference type="InterPro" id="IPR051065">
    <property type="entry name" value="Ras-related_GTPase"/>
</dbReference>
<dbReference type="PRINTS" id="PR00449">
    <property type="entry name" value="RASTRNSFRMNG"/>
</dbReference>
<dbReference type="InterPro" id="IPR027417">
    <property type="entry name" value="P-loop_NTPase"/>
</dbReference>
<dbReference type="InterPro" id="IPR005225">
    <property type="entry name" value="Small_GTP-bd"/>
</dbReference>
<evidence type="ECO:0000256" key="4">
    <source>
        <dbReference type="ARBA" id="ARBA00048098"/>
    </source>
</evidence>
<dbReference type="InterPro" id="IPR001806">
    <property type="entry name" value="Small_GTPase"/>
</dbReference>
<dbReference type="Pfam" id="PF00071">
    <property type="entry name" value="Ras"/>
    <property type="match status" value="1"/>
</dbReference>
<evidence type="ECO:0000313" key="5">
    <source>
        <dbReference type="EMBL" id="WAR01841.1"/>
    </source>
</evidence>
<dbReference type="Gene3D" id="3.40.50.300">
    <property type="entry name" value="P-loop containing nucleotide triphosphate hydrolases"/>
    <property type="match status" value="1"/>
</dbReference>
<dbReference type="Proteomes" id="UP001164746">
    <property type="component" value="Chromosome 4"/>
</dbReference>
<evidence type="ECO:0000256" key="2">
    <source>
        <dbReference type="ARBA" id="ARBA00011984"/>
    </source>
</evidence>
<dbReference type="EC" id="3.6.5.2" evidence="2"/>
<dbReference type="EMBL" id="CP111015">
    <property type="protein sequence ID" value="WAR01841.1"/>
    <property type="molecule type" value="Genomic_DNA"/>
</dbReference>
<reference evidence="5" key="1">
    <citation type="submission" date="2022-11" db="EMBL/GenBank/DDBJ databases">
        <title>Centuries of genome instability and evolution in soft-shell clam transmissible cancer (bioRxiv).</title>
        <authorList>
            <person name="Hart S.F.M."/>
            <person name="Yonemitsu M.A."/>
            <person name="Giersch R.M."/>
            <person name="Beal B.F."/>
            <person name="Arriagada G."/>
            <person name="Davis B.W."/>
            <person name="Ostrander E.A."/>
            <person name="Goff S.P."/>
            <person name="Metzger M.J."/>
        </authorList>
    </citation>
    <scope>NUCLEOTIDE SEQUENCE</scope>
    <source>
        <strain evidence="5">MELC-2E11</strain>
        <tissue evidence="5">Siphon/mantle</tissue>
    </source>
</reference>
<dbReference type="EMBL" id="CP111015">
    <property type="protein sequence ID" value="WAR01844.1"/>
    <property type="molecule type" value="Genomic_DNA"/>
</dbReference>
<comment type="similarity">
    <text evidence="1">Belongs to the small GTPase superfamily. Ras family.</text>
</comment>
<evidence type="ECO:0000256" key="1">
    <source>
        <dbReference type="ARBA" id="ARBA00008344"/>
    </source>
</evidence>
<dbReference type="SMART" id="SM00173">
    <property type="entry name" value="RAS"/>
    <property type="match status" value="1"/>
</dbReference>
<dbReference type="PANTHER" id="PTHR45704">
    <property type="entry name" value="RAS-LIKE FAMILY MEMBER 11"/>
    <property type="match status" value="1"/>
</dbReference>